<evidence type="ECO:0000256" key="5">
    <source>
        <dbReference type="ARBA" id="ARBA00022842"/>
    </source>
</evidence>
<dbReference type="CDD" id="cd00024">
    <property type="entry name" value="CD_CSD"/>
    <property type="match status" value="1"/>
</dbReference>
<dbReference type="Gene3D" id="2.40.50.40">
    <property type="match status" value="1"/>
</dbReference>
<dbReference type="GO" id="GO:0006508">
    <property type="term" value="P:proteolysis"/>
    <property type="evidence" value="ECO:0007669"/>
    <property type="project" value="UniProtKB-KW"/>
</dbReference>
<dbReference type="GO" id="GO:0003677">
    <property type="term" value="F:DNA binding"/>
    <property type="evidence" value="ECO:0007669"/>
    <property type="project" value="UniProtKB-KW"/>
</dbReference>
<evidence type="ECO:0000256" key="7">
    <source>
        <dbReference type="ARBA" id="ARBA00022918"/>
    </source>
</evidence>
<dbReference type="Pfam" id="PF24626">
    <property type="entry name" value="SH3_Tf2-1"/>
    <property type="match status" value="1"/>
</dbReference>
<evidence type="ECO:0000313" key="13">
    <source>
        <dbReference type="EMBL" id="EGD82116.1"/>
    </source>
</evidence>
<dbReference type="OrthoDB" id="2447315at2759"/>
<dbReference type="STRING" id="946362.F2U3C2"/>
<dbReference type="InterPro" id="IPR012337">
    <property type="entry name" value="RNaseH-like_sf"/>
</dbReference>
<evidence type="ECO:0000259" key="11">
    <source>
        <dbReference type="PROSITE" id="PS50013"/>
    </source>
</evidence>
<dbReference type="RefSeq" id="XP_004996299.1">
    <property type="nucleotide sequence ID" value="XM_004996242.1"/>
</dbReference>
<dbReference type="InterPro" id="IPR016197">
    <property type="entry name" value="Chromo-like_dom_sf"/>
</dbReference>
<keyword evidence="10" id="KW-0233">DNA recombination</keyword>
<dbReference type="AlphaFoldDB" id="F2U3C2"/>
<dbReference type="GO" id="GO:0003964">
    <property type="term" value="F:RNA-directed DNA polymerase activity"/>
    <property type="evidence" value="ECO:0007669"/>
    <property type="project" value="UniProtKB-KW"/>
</dbReference>
<keyword evidence="8" id="KW-0239">DNA-directed DNA polymerase</keyword>
<gene>
    <name evidence="13" type="ORF">PTSG_11923</name>
</gene>
<dbReference type="Pfam" id="PF00385">
    <property type="entry name" value="Chromo"/>
    <property type="match status" value="1"/>
</dbReference>
<dbReference type="EMBL" id="GL832960">
    <property type="protein sequence ID" value="EGD82116.1"/>
    <property type="molecule type" value="Genomic_DNA"/>
</dbReference>
<keyword evidence="6" id="KW-0229">DNA integration</keyword>
<evidence type="ECO:0000313" key="14">
    <source>
        <dbReference type="Proteomes" id="UP000007799"/>
    </source>
</evidence>
<dbReference type="GO" id="GO:0046872">
    <property type="term" value="F:metal ion binding"/>
    <property type="evidence" value="ECO:0007669"/>
    <property type="project" value="UniProtKB-KW"/>
</dbReference>
<dbReference type="GO" id="GO:0015074">
    <property type="term" value="P:DNA integration"/>
    <property type="evidence" value="ECO:0007669"/>
    <property type="project" value="UniProtKB-KW"/>
</dbReference>
<evidence type="ECO:0000256" key="10">
    <source>
        <dbReference type="ARBA" id="ARBA00023172"/>
    </source>
</evidence>
<evidence type="ECO:0008006" key="15">
    <source>
        <dbReference type="Google" id="ProtNLM"/>
    </source>
</evidence>
<keyword evidence="14" id="KW-1185">Reference proteome</keyword>
<dbReference type="GeneID" id="16076885"/>
<evidence type="ECO:0000256" key="8">
    <source>
        <dbReference type="ARBA" id="ARBA00022932"/>
    </source>
</evidence>
<evidence type="ECO:0000256" key="2">
    <source>
        <dbReference type="ARBA" id="ARBA00022723"/>
    </source>
</evidence>
<keyword evidence="2" id="KW-0479">Metal-binding</keyword>
<keyword evidence="1" id="KW-0645">Protease</keyword>
<evidence type="ECO:0000256" key="6">
    <source>
        <dbReference type="ARBA" id="ARBA00022908"/>
    </source>
</evidence>
<keyword evidence="9" id="KW-0238">DNA-binding</keyword>
<evidence type="ECO:0000256" key="3">
    <source>
        <dbReference type="ARBA" id="ARBA00022750"/>
    </source>
</evidence>
<organism evidence="14">
    <name type="scientific">Salpingoeca rosetta (strain ATCC 50818 / BSB-021)</name>
    <dbReference type="NCBI Taxonomy" id="946362"/>
    <lineage>
        <taxon>Eukaryota</taxon>
        <taxon>Choanoflagellata</taxon>
        <taxon>Craspedida</taxon>
        <taxon>Salpingoecidae</taxon>
        <taxon>Salpingoeca</taxon>
    </lineage>
</organism>
<dbReference type="eggNOG" id="KOG0017">
    <property type="taxonomic scope" value="Eukaryota"/>
</dbReference>
<proteinExistence type="predicted"/>
<dbReference type="InterPro" id="IPR050951">
    <property type="entry name" value="Retrovirus_Pol_polyprotein"/>
</dbReference>
<dbReference type="InterPro" id="IPR001584">
    <property type="entry name" value="Integrase_cat-core"/>
</dbReference>
<dbReference type="SMART" id="SM00298">
    <property type="entry name" value="CHROMO"/>
    <property type="match status" value="1"/>
</dbReference>
<name>F2U3C2_SALR5</name>
<keyword evidence="7" id="KW-0695">RNA-directed DNA polymerase</keyword>
<dbReference type="InterPro" id="IPR023780">
    <property type="entry name" value="Chromo_domain"/>
</dbReference>
<dbReference type="InterPro" id="IPR056924">
    <property type="entry name" value="SH3_Tf2-1"/>
</dbReference>
<feature type="domain" description="Chromo" evidence="11">
    <location>
        <begin position="518"/>
        <end position="561"/>
    </location>
</feature>
<dbReference type="Gene3D" id="3.30.420.10">
    <property type="entry name" value="Ribonuclease H-like superfamily/Ribonuclease H"/>
    <property type="match status" value="1"/>
</dbReference>
<keyword evidence="4" id="KW-0378">Hydrolase</keyword>
<reference evidence="13" key="1">
    <citation type="submission" date="2009-08" db="EMBL/GenBank/DDBJ databases">
        <title>Annotation of Salpingoeca rosetta.</title>
        <authorList>
            <consortium name="The Broad Institute Genome Sequencing Platform"/>
            <person name="Russ C."/>
            <person name="Cuomo C."/>
            <person name="Burger G."/>
            <person name="Gray M.W."/>
            <person name="Holland P.W.H."/>
            <person name="King N."/>
            <person name="Lang F.B.F."/>
            <person name="Roger A.J."/>
            <person name="Ruiz-Trillo I."/>
            <person name="Young S.K."/>
            <person name="Zeng Q."/>
            <person name="Gargeya S."/>
            <person name="Alvarado L."/>
            <person name="Berlin A."/>
            <person name="Chapman S.B."/>
            <person name="Chen Z."/>
            <person name="Freedman E."/>
            <person name="Gellesch M."/>
            <person name="Goldberg J."/>
            <person name="Griggs A."/>
            <person name="Gujja S."/>
            <person name="Heilman E."/>
            <person name="Heiman D."/>
            <person name="Howarth C."/>
            <person name="Mehta T."/>
            <person name="Neiman D."/>
            <person name="Pearson M."/>
            <person name="Roberts A."/>
            <person name="Saif S."/>
            <person name="Shea T."/>
            <person name="Shenoy N."/>
            <person name="Sisk P."/>
            <person name="Stolte C."/>
            <person name="Sykes S."/>
            <person name="White J."/>
            <person name="Yandava C."/>
            <person name="Haas B."/>
            <person name="Nusbaum C."/>
            <person name="Birren B."/>
        </authorList>
    </citation>
    <scope>NUCLEOTIDE SEQUENCE [LARGE SCALE GENOMIC DNA]</scope>
    <source>
        <strain evidence="13">ATCC 50818</strain>
    </source>
</reference>
<dbReference type="GO" id="GO:0006310">
    <property type="term" value="P:DNA recombination"/>
    <property type="evidence" value="ECO:0007669"/>
    <property type="project" value="UniProtKB-KW"/>
</dbReference>
<evidence type="ECO:0000256" key="9">
    <source>
        <dbReference type="ARBA" id="ARBA00023125"/>
    </source>
</evidence>
<keyword evidence="5" id="KW-0460">Magnesium</keyword>
<dbReference type="Gene3D" id="1.10.340.70">
    <property type="match status" value="1"/>
</dbReference>
<feature type="domain" description="Integrase catalytic" evidence="12">
    <location>
        <begin position="204"/>
        <end position="366"/>
    </location>
</feature>
<dbReference type="KEGG" id="sre:PTSG_11923"/>
<sequence>MTTTQRHLAQTMLTKPGVEKNDAIHCSTSRRRRTSSRDTPDGMELLSEFGRLDIQYIPGKRNQVADALSRNLMDVNLATISTSSPTSALLEQIRQATRKMPGRERQRLQQPRFSEEEGIFYLTQQQRRRVYVPRDNRLRTKILKEAHDASTRGHRAASQTHLYVSQRFYWPNQLQDAIKYTASCDQCQRNKYDTRAKAGLLHPLPVPPHNWHTVSMDFITGLPSTDGGLDAILVVVDKLSKRTHLLATTKTATAQDTARLFFKEIVRLHGVPAHIVSDRDVRFTSTFWTELFRCTGTSLDMSSADHAQTDGQTERQIRVVREALRSAVNYGQRDWPSHLAAMEFAINAAVSSTTGFSPFQLDTGQQPLTPLDLAAPSSPTAARSAGAEQFIQDFRSRLQAAKDNIAKAQDLQTLHYNKRRRPCDIKVGDKVLLLADAVLSDTERQRPSKKLRHRYLGPFVVLSQDRPDSFRLGLPSRYRCHPVFHCSKLKKFVPNPRKFASRRQHRPRPIVHDGHVKFIVNKILDHRFKHRTLQFLVDWEGYGPDARTWEPTKHVAGCDQLQDYLNDHPELLTAYTDTTKELTEPVFVNGVDVGEEIASLRSTVSAQARMLAEERGKNNVFENRLCAMGVPPRVDTTTIAGVGSAGAWFGAVLAHNGLIYGIPFNAASVLIIDPSTNTADTTTISGYPGIKSHAGGVLVANGLIYGFPFHATSVLIINPDTNSVDTTTLGTISGKWHSGVQADNGLIYCIPSSAESVLIINPDSKTIDTTSISNLPQGERKWNGGVLTRSGLIYAIPNSSASVLIINPATNSLDTTSIVGVGGKNLKWRDMVLAQSGLLIGIPYSASSVLIINPSTNVADTTSVPVLKGGGKWFEGVIGDNGLVYAVPFFAKNVLIIDPGC</sequence>
<evidence type="ECO:0000259" key="12">
    <source>
        <dbReference type="PROSITE" id="PS50994"/>
    </source>
</evidence>
<dbReference type="SUPFAM" id="SSF53098">
    <property type="entry name" value="Ribonuclease H-like"/>
    <property type="match status" value="1"/>
</dbReference>
<keyword evidence="8" id="KW-0548">Nucleotidyltransferase</keyword>
<dbReference type="PANTHER" id="PTHR37984:SF5">
    <property type="entry name" value="PROTEIN NYNRIN-LIKE"/>
    <property type="match status" value="1"/>
</dbReference>
<dbReference type="PANTHER" id="PTHR37984">
    <property type="entry name" value="PROTEIN CBG26694"/>
    <property type="match status" value="1"/>
</dbReference>
<dbReference type="InParanoid" id="F2U3C2"/>
<accession>F2U3C2</accession>
<dbReference type="Proteomes" id="UP000007799">
    <property type="component" value="Unassembled WGS sequence"/>
</dbReference>
<protein>
    <recommendedName>
        <fullName evidence="15">Integrase catalytic domain-containing protein</fullName>
    </recommendedName>
</protein>
<evidence type="ECO:0000256" key="4">
    <source>
        <dbReference type="ARBA" id="ARBA00022801"/>
    </source>
</evidence>
<dbReference type="SUPFAM" id="SSF54160">
    <property type="entry name" value="Chromo domain-like"/>
    <property type="match status" value="1"/>
</dbReference>
<dbReference type="GO" id="GO:0004190">
    <property type="term" value="F:aspartic-type endopeptidase activity"/>
    <property type="evidence" value="ECO:0007669"/>
    <property type="project" value="UniProtKB-KW"/>
</dbReference>
<keyword evidence="8" id="KW-0808">Transferase</keyword>
<evidence type="ECO:0000256" key="1">
    <source>
        <dbReference type="ARBA" id="ARBA00022670"/>
    </source>
</evidence>
<dbReference type="PROSITE" id="PS50013">
    <property type="entry name" value="CHROMO_2"/>
    <property type="match status" value="1"/>
</dbReference>
<dbReference type="InterPro" id="IPR036397">
    <property type="entry name" value="RNaseH_sf"/>
</dbReference>
<dbReference type="InterPro" id="IPR041588">
    <property type="entry name" value="Integrase_H2C2"/>
</dbReference>
<keyword evidence="3" id="KW-0064">Aspartyl protease</keyword>
<dbReference type="GO" id="GO:0003887">
    <property type="term" value="F:DNA-directed DNA polymerase activity"/>
    <property type="evidence" value="ECO:0007669"/>
    <property type="project" value="UniProtKB-KW"/>
</dbReference>
<dbReference type="PROSITE" id="PS50994">
    <property type="entry name" value="INTEGRASE"/>
    <property type="match status" value="1"/>
</dbReference>
<dbReference type="Pfam" id="PF17921">
    <property type="entry name" value="Integrase_H2C2"/>
    <property type="match status" value="1"/>
</dbReference>
<dbReference type="InterPro" id="IPR000953">
    <property type="entry name" value="Chromo/chromo_shadow_dom"/>
</dbReference>
<dbReference type="SUPFAM" id="SSF101898">
    <property type="entry name" value="NHL repeat"/>
    <property type="match status" value="1"/>
</dbReference>